<evidence type="ECO:0000313" key="7">
    <source>
        <dbReference type="Proteomes" id="UP001165190"/>
    </source>
</evidence>
<gene>
    <name evidence="6" type="ORF">HRI_002961000</name>
</gene>
<dbReference type="EMBL" id="BSYR01000024">
    <property type="protein sequence ID" value="GMI92917.1"/>
    <property type="molecule type" value="Genomic_DNA"/>
</dbReference>
<comment type="similarity">
    <text evidence="4">Belongs to the PPP phosphatase family.</text>
</comment>
<proteinExistence type="inferred from homology"/>
<dbReference type="OrthoDB" id="1930084at2759"/>
<keyword evidence="3" id="KW-0464">Manganese</keyword>
<dbReference type="Pfam" id="PF00149">
    <property type="entry name" value="Metallophos"/>
    <property type="match status" value="1"/>
</dbReference>
<dbReference type="Gene3D" id="3.60.21.10">
    <property type="match status" value="1"/>
</dbReference>
<feature type="domain" description="Serine/threonine specific protein phosphatases" evidence="5">
    <location>
        <begin position="45"/>
        <end position="50"/>
    </location>
</feature>
<dbReference type="InterPro" id="IPR006186">
    <property type="entry name" value="Ser/Thr-sp_prot-phosphatase"/>
</dbReference>
<dbReference type="InterPro" id="IPR047129">
    <property type="entry name" value="PPA2-like"/>
</dbReference>
<evidence type="ECO:0000313" key="6">
    <source>
        <dbReference type="EMBL" id="GMI92917.1"/>
    </source>
</evidence>
<dbReference type="EC" id="3.1.3.16" evidence="4"/>
<dbReference type="PANTHER" id="PTHR45619">
    <property type="entry name" value="SERINE/THREONINE-PROTEIN PHOSPHATASE PP2A-RELATED"/>
    <property type="match status" value="1"/>
</dbReference>
<dbReference type="SMART" id="SM00156">
    <property type="entry name" value="PP2Ac"/>
    <property type="match status" value="1"/>
</dbReference>
<evidence type="ECO:0000259" key="5">
    <source>
        <dbReference type="PROSITE" id="PS00125"/>
    </source>
</evidence>
<dbReference type="SUPFAM" id="SSF56300">
    <property type="entry name" value="Metallo-dependent phosphatases"/>
    <property type="match status" value="1"/>
</dbReference>
<sequence length="153" mass="18291">MFRLPRFIMQSKERLCWHRFFSWYWSSPKLLVALKVCYPQRITILRGNHEARQVWKCQRLKDLFDYFPLTTLVESEIFCLHDGLSLSINETLDNIQNFDRVQELSHESPMCDLLWSDPDDRCSWGISQRGAGYTFGPDIYEQFNHTKQLEAYS</sequence>
<dbReference type="InterPro" id="IPR004843">
    <property type="entry name" value="Calcineurin-like_PHP"/>
</dbReference>
<keyword evidence="7" id="KW-1185">Reference proteome</keyword>
<name>A0A9W7ICX0_HIBTR</name>
<accession>A0A9W7ICX0</accession>
<dbReference type="GO" id="GO:0046872">
    <property type="term" value="F:metal ion binding"/>
    <property type="evidence" value="ECO:0007669"/>
    <property type="project" value="UniProtKB-KW"/>
</dbReference>
<evidence type="ECO:0000256" key="3">
    <source>
        <dbReference type="ARBA" id="ARBA00023211"/>
    </source>
</evidence>
<dbReference type="AlphaFoldDB" id="A0A9W7ICX0"/>
<dbReference type="GO" id="GO:0004722">
    <property type="term" value="F:protein serine/threonine phosphatase activity"/>
    <property type="evidence" value="ECO:0007669"/>
    <property type="project" value="UniProtKB-EC"/>
</dbReference>
<dbReference type="Proteomes" id="UP001165190">
    <property type="component" value="Unassembled WGS sequence"/>
</dbReference>
<dbReference type="PROSITE" id="PS00125">
    <property type="entry name" value="SER_THR_PHOSPHATASE"/>
    <property type="match status" value="1"/>
</dbReference>
<evidence type="ECO:0000256" key="2">
    <source>
        <dbReference type="ARBA" id="ARBA00022801"/>
    </source>
</evidence>
<protein>
    <recommendedName>
        <fullName evidence="4">Serine/threonine-protein phosphatase</fullName>
        <ecNumber evidence="4">3.1.3.16</ecNumber>
    </recommendedName>
</protein>
<reference evidence="6" key="1">
    <citation type="submission" date="2023-05" db="EMBL/GenBank/DDBJ databases">
        <title>Genome and transcriptome analyses reveal genes involved in the formation of fine ridges on petal epidermal cells in Hibiscus trionum.</title>
        <authorList>
            <person name="Koshimizu S."/>
            <person name="Masuda S."/>
            <person name="Ishii T."/>
            <person name="Shirasu K."/>
            <person name="Hoshino A."/>
            <person name="Arita M."/>
        </authorList>
    </citation>
    <scope>NUCLEOTIDE SEQUENCE</scope>
    <source>
        <strain evidence="6">Hamamatsu line</strain>
    </source>
</reference>
<organism evidence="6 7">
    <name type="scientific">Hibiscus trionum</name>
    <name type="common">Flower of an hour</name>
    <dbReference type="NCBI Taxonomy" id="183268"/>
    <lineage>
        <taxon>Eukaryota</taxon>
        <taxon>Viridiplantae</taxon>
        <taxon>Streptophyta</taxon>
        <taxon>Embryophyta</taxon>
        <taxon>Tracheophyta</taxon>
        <taxon>Spermatophyta</taxon>
        <taxon>Magnoliopsida</taxon>
        <taxon>eudicotyledons</taxon>
        <taxon>Gunneridae</taxon>
        <taxon>Pentapetalae</taxon>
        <taxon>rosids</taxon>
        <taxon>malvids</taxon>
        <taxon>Malvales</taxon>
        <taxon>Malvaceae</taxon>
        <taxon>Malvoideae</taxon>
        <taxon>Hibiscus</taxon>
    </lineage>
</organism>
<dbReference type="InterPro" id="IPR029052">
    <property type="entry name" value="Metallo-depent_PP-like"/>
</dbReference>
<keyword evidence="1" id="KW-0479">Metal-binding</keyword>
<evidence type="ECO:0000256" key="1">
    <source>
        <dbReference type="ARBA" id="ARBA00022723"/>
    </source>
</evidence>
<evidence type="ECO:0000256" key="4">
    <source>
        <dbReference type="RuleBase" id="RU004273"/>
    </source>
</evidence>
<comment type="caution">
    <text evidence="6">The sequence shown here is derived from an EMBL/GenBank/DDBJ whole genome shotgun (WGS) entry which is preliminary data.</text>
</comment>
<keyword evidence="2 4" id="KW-0378">Hydrolase</keyword>
<comment type="catalytic activity">
    <reaction evidence="4">
        <text>O-phospho-L-threonyl-[protein] + H2O = L-threonyl-[protein] + phosphate</text>
        <dbReference type="Rhea" id="RHEA:47004"/>
        <dbReference type="Rhea" id="RHEA-COMP:11060"/>
        <dbReference type="Rhea" id="RHEA-COMP:11605"/>
        <dbReference type="ChEBI" id="CHEBI:15377"/>
        <dbReference type="ChEBI" id="CHEBI:30013"/>
        <dbReference type="ChEBI" id="CHEBI:43474"/>
        <dbReference type="ChEBI" id="CHEBI:61977"/>
        <dbReference type="EC" id="3.1.3.16"/>
    </reaction>
</comment>
<dbReference type="PRINTS" id="PR00114">
    <property type="entry name" value="STPHPHTASE"/>
</dbReference>